<organism evidence="3">
    <name type="scientific">Onchocerca flexuosa</name>
    <dbReference type="NCBI Taxonomy" id="387005"/>
    <lineage>
        <taxon>Eukaryota</taxon>
        <taxon>Metazoa</taxon>
        <taxon>Ecdysozoa</taxon>
        <taxon>Nematoda</taxon>
        <taxon>Chromadorea</taxon>
        <taxon>Rhabditida</taxon>
        <taxon>Spirurina</taxon>
        <taxon>Spiruromorpha</taxon>
        <taxon>Filarioidea</taxon>
        <taxon>Onchocercidae</taxon>
        <taxon>Onchocerca</taxon>
    </lineage>
</organism>
<protein>
    <submittedName>
        <fullName evidence="1 3">Uncharacterized protein</fullName>
    </submittedName>
</protein>
<dbReference type="Proteomes" id="UP000267606">
    <property type="component" value="Unassembled WGS sequence"/>
</dbReference>
<evidence type="ECO:0000313" key="2">
    <source>
        <dbReference type="Proteomes" id="UP000267606"/>
    </source>
</evidence>
<reference evidence="1 2" key="2">
    <citation type="submission" date="2018-11" db="EMBL/GenBank/DDBJ databases">
        <authorList>
            <consortium name="Pathogen Informatics"/>
        </authorList>
    </citation>
    <scope>NUCLEOTIDE SEQUENCE [LARGE SCALE GENOMIC DNA]</scope>
</reference>
<dbReference type="EMBL" id="UZAJ01007713">
    <property type="protein sequence ID" value="VDO50834.1"/>
    <property type="molecule type" value="Genomic_DNA"/>
</dbReference>
<reference evidence="3" key="1">
    <citation type="submission" date="2016-06" db="UniProtKB">
        <authorList>
            <consortium name="WormBaseParasite"/>
        </authorList>
    </citation>
    <scope>IDENTIFICATION</scope>
</reference>
<keyword evidence="2" id="KW-1185">Reference proteome</keyword>
<evidence type="ECO:0000313" key="1">
    <source>
        <dbReference type="EMBL" id="VDO50834.1"/>
    </source>
</evidence>
<dbReference type="AlphaFoldDB" id="A0A183HIU0"/>
<sequence>MGIKRKPFNAPTRVFPLHIVFSFSTLMSLSLDLYH</sequence>
<gene>
    <name evidence="1" type="ORF">OFLC_LOCUS7403</name>
</gene>
<name>A0A183HIU0_9BILA</name>
<accession>A0A183HIU0</accession>
<proteinExistence type="predicted"/>
<evidence type="ECO:0000313" key="3">
    <source>
        <dbReference type="WBParaSite" id="OFLC_0000740101-mRNA-1"/>
    </source>
</evidence>
<dbReference type="WBParaSite" id="OFLC_0000740101-mRNA-1">
    <property type="protein sequence ID" value="OFLC_0000740101-mRNA-1"/>
    <property type="gene ID" value="OFLC_0000740101"/>
</dbReference>